<feature type="transmembrane region" description="Helical" evidence="16">
    <location>
        <begin position="338"/>
        <end position="360"/>
    </location>
</feature>
<dbReference type="InterPro" id="IPR038232">
    <property type="entry name" value="PknH-like_Extracell_sf"/>
</dbReference>
<dbReference type="GO" id="GO:0045717">
    <property type="term" value="P:negative regulation of fatty acid biosynthetic process"/>
    <property type="evidence" value="ECO:0007669"/>
    <property type="project" value="UniProtKB-ARBA"/>
</dbReference>
<dbReference type="Pfam" id="PF00069">
    <property type="entry name" value="Pkinase"/>
    <property type="match status" value="1"/>
</dbReference>
<feature type="domain" description="Protein kinase" evidence="17">
    <location>
        <begin position="11"/>
        <end position="287"/>
    </location>
</feature>
<gene>
    <name evidence="18" type="primary">pknJ</name>
    <name evidence="18" type="ORF">MGALJ_44570</name>
</gene>
<dbReference type="SUPFAM" id="SSF56112">
    <property type="entry name" value="Protein kinase-like (PK-like)"/>
    <property type="match status" value="1"/>
</dbReference>
<dbReference type="Gene3D" id="3.30.200.20">
    <property type="entry name" value="Phosphorylase Kinase, domain 1"/>
    <property type="match status" value="1"/>
</dbReference>
<evidence type="ECO:0000313" key="19">
    <source>
        <dbReference type="Proteomes" id="UP000465785"/>
    </source>
</evidence>
<protein>
    <recommendedName>
        <fullName evidence="2">non-specific serine/threonine protein kinase</fullName>
        <ecNumber evidence="2">2.7.11.1</ecNumber>
    </recommendedName>
</protein>
<comment type="catalytic activity">
    <reaction evidence="14">
        <text>L-seryl-[protein] + ATP = O-phospho-L-seryl-[protein] + ADP + H(+)</text>
        <dbReference type="Rhea" id="RHEA:17989"/>
        <dbReference type="Rhea" id="RHEA-COMP:9863"/>
        <dbReference type="Rhea" id="RHEA-COMP:11604"/>
        <dbReference type="ChEBI" id="CHEBI:15378"/>
        <dbReference type="ChEBI" id="CHEBI:29999"/>
        <dbReference type="ChEBI" id="CHEBI:30616"/>
        <dbReference type="ChEBI" id="CHEBI:83421"/>
        <dbReference type="ChEBI" id="CHEBI:456216"/>
        <dbReference type="EC" id="2.7.11.1"/>
    </reaction>
</comment>
<evidence type="ECO:0000259" key="17">
    <source>
        <dbReference type="PROSITE" id="PS50011"/>
    </source>
</evidence>
<evidence type="ECO:0000256" key="8">
    <source>
        <dbReference type="ARBA" id="ARBA00022741"/>
    </source>
</evidence>
<dbReference type="Gene3D" id="3.40.1000.70">
    <property type="entry name" value="PknH-like extracellular domain"/>
    <property type="match status" value="1"/>
</dbReference>
<dbReference type="InterPro" id="IPR011009">
    <property type="entry name" value="Kinase-like_dom_sf"/>
</dbReference>
<evidence type="ECO:0000256" key="13">
    <source>
        <dbReference type="ARBA" id="ARBA00047899"/>
    </source>
</evidence>
<keyword evidence="19" id="KW-1185">Reference proteome</keyword>
<dbReference type="PROSITE" id="PS00108">
    <property type="entry name" value="PROTEIN_KINASE_ST"/>
    <property type="match status" value="1"/>
</dbReference>
<name>A0A9W4BDB4_9MYCO</name>
<sequence length="583" mass="60701">MLTNGSMVGGYRIERELGAGGMGSVYLAAHPTLPRRDALKVLSRELSRDPDFRTRFTREADVAASLDHPQIVSVYDRGQTDDGQLWIAMQFVDGTDADAALRDGKMTPPRAVHIVSEVAKALDFAHSRNVVHRDIKPANFLLSGPADANERVLLGDFGIARALDDVGLTATGSVMATIAYAAPEVLSGMQFDGRADIYSLGCTLYRLLTGKTPYSGANGPAATMMAHLQQPPPRVTDVVPSLPPALDQVIAVAMAKDPRQRFGSASALAAAAGAALYDPRAQQNPTLLAPVSGAEVSSYPRADSGTPWMPGGPPPGQSGPGFGPSTPVPVAPRRRRRAVVIGAAAAVAMLVAATVTVVAWPSDEATSTSNPQAGLPSGDVPTTVGGPPATDVPVSGLRSILLTGNEIPGNTGETAVVLESDGTELLNDSATIDNQQCLGAWAPAQQPVYSQTRIAGVAVQTLRALYRKITQESVIQAVVSFPDPSGAGISLQLQRQDWEACAGKTVTITPAGEPPLQWTFGQPTNNAGAFVLDATSSAGDAVCQHGISTRGNVLIDIRQCRPPGTGDVGALITATANKVPRQQ</sequence>
<evidence type="ECO:0000256" key="9">
    <source>
        <dbReference type="ARBA" id="ARBA00022777"/>
    </source>
</evidence>
<dbReference type="Pfam" id="PF14032">
    <property type="entry name" value="PknH_C"/>
    <property type="match status" value="1"/>
</dbReference>
<evidence type="ECO:0000256" key="1">
    <source>
        <dbReference type="ARBA" id="ARBA00004162"/>
    </source>
</evidence>
<evidence type="ECO:0000256" key="12">
    <source>
        <dbReference type="ARBA" id="ARBA00023136"/>
    </source>
</evidence>
<dbReference type="InterPro" id="IPR008271">
    <property type="entry name" value="Ser/Thr_kinase_AS"/>
</dbReference>
<keyword evidence="6" id="KW-0808">Transferase</keyword>
<dbReference type="GO" id="GO:0005524">
    <property type="term" value="F:ATP binding"/>
    <property type="evidence" value="ECO:0007669"/>
    <property type="project" value="UniProtKB-KW"/>
</dbReference>
<keyword evidence="4" id="KW-0723">Serine/threonine-protein kinase</keyword>
<keyword evidence="8" id="KW-0547">Nucleotide-binding</keyword>
<keyword evidence="12 16" id="KW-0472">Membrane</keyword>
<evidence type="ECO:0000256" key="10">
    <source>
        <dbReference type="ARBA" id="ARBA00022840"/>
    </source>
</evidence>
<organism evidence="18 19">
    <name type="scientific">Mycobacterium gallinarum</name>
    <dbReference type="NCBI Taxonomy" id="39689"/>
    <lineage>
        <taxon>Bacteria</taxon>
        <taxon>Bacillati</taxon>
        <taxon>Actinomycetota</taxon>
        <taxon>Actinomycetes</taxon>
        <taxon>Mycobacteriales</taxon>
        <taxon>Mycobacteriaceae</taxon>
        <taxon>Mycobacterium</taxon>
    </lineage>
</organism>
<accession>A0A9W4BDB4</accession>
<evidence type="ECO:0000256" key="7">
    <source>
        <dbReference type="ARBA" id="ARBA00022692"/>
    </source>
</evidence>
<dbReference type="FunFam" id="3.30.200.20:FF:000035">
    <property type="entry name" value="Serine/threonine protein kinase Stk1"/>
    <property type="match status" value="1"/>
</dbReference>
<dbReference type="SMART" id="SM00220">
    <property type="entry name" value="S_TKc"/>
    <property type="match status" value="1"/>
</dbReference>
<evidence type="ECO:0000313" key="18">
    <source>
        <dbReference type="EMBL" id="BBY94788.1"/>
    </source>
</evidence>
<keyword evidence="5" id="KW-0597">Phosphoprotein</keyword>
<dbReference type="InterPro" id="IPR026954">
    <property type="entry name" value="PknH-like_Extracell"/>
</dbReference>
<evidence type="ECO:0000256" key="4">
    <source>
        <dbReference type="ARBA" id="ARBA00022527"/>
    </source>
</evidence>
<evidence type="ECO:0000256" key="15">
    <source>
        <dbReference type="SAM" id="MobiDB-lite"/>
    </source>
</evidence>
<dbReference type="EC" id="2.7.11.1" evidence="2"/>
<dbReference type="GO" id="GO:0004674">
    <property type="term" value="F:protein serine/threonine kinase activity"/>
    <property type="evidence" value="ECO:0007669"/>
    <property type="project" value="UniProtKB-KW"/>
</dbReference>
<dbReference type="FunFam" id="1.10.510.10:FF:000021">
    <property type="entry name" value="Serine/threonine protein kinase"/>
    <property type="match status" value="1"/>
</dbReference>
<dbReference type="Gene3D" id="1.10.510.10">
    <property type="entry name" value="Transferase(Phosphotransferase) domain 1"/>
    <property type="match status" value="1"/>
</dbReference>
<evidence type="ECO:0000256" key="3">
    <source>
        <dbReference type="ARBA" id="ARBA00022475"/>
    </source>
</evidence>
<feature type="region of interest" description="Disordered" evidence="15">
    <location>
        <begin position="364"/>
        <end position="391"/>
    </location>
</feature>
<dbReference type="PANTHER" id="PTHR43289">
    <property type="entry name" value="MITOGEN-ACTIVATED PROTEIN KINASE KINASE KINASE 20-RELATED"/>
    <property type="match status" value="1"/>
</dbReference>
<keyword evidence="9 18" id="KW-0418">Kinase</keyword>
<dbReference type="AlphaFoldDB" id="A0A9W4BDB4"/>
<comment type="catalytic activity">
    <reaction evidence="13">
        <text>L-threonyl-[protein] + ATP = O-phospho-L-threonyl-[protein] + ADP + H(+)</text>
        <dbReference type="Rhea" id="RHEA:46608"/>
        <dbReference type="Rhea" id="RHEA-COMP:11060"/>
        <dbReference type="Rhea" id="RHEA-COMP:11605"/>
        <dbReference type="ChEBI" id="CHEBI:15378"/>
        <dbReference type="ChEBI" id="CHEBI:30013"/>
        <dbReference type="ChEBI" id="CHEBI:30616"/>
        <dbReference type="ChEBI" id="CHEBI:61977"/>
        <dbReference type="ChEBI" id="CHEBI:456216"/>
        <dbReference type="EC" id="2.7.11.1"/>
    </reaction>
</comment>
<keyword evidence="3" id="KW-1003">Cell membrane</keyword>
<evidence type="ECO:0000256" key="16">
    <source>
        <dbReference type="SAM" id="Phobius"/>
    </source>
</evidence>
<dbReference type="InterPro" id="IPR000719">
    <property type="entry name" value="Prot_kinase_dom"/>
</dbReference>
<dbReference type="Proteomes" id="UP000465785">
    <property type="component" value="Chromosome"/>
</dbReference>
<keyword evidence="10" id="KW-0067">ATP-binding</keyword>
<evidence type="ECO:0000256" key="5">
    <source>
        <dbReference type="ARBA" id="ARBA00022553"/>
    </source>
</evidence>
<evidence type="ECO:0000256" key="6">
    <source>
        <dbReference type="ARBA" id="ARBA00022679"/>
    </source>
</evidence>
<proteinExistence type="predicted"/>
<evidence type="ECO:0000256" key="14">
    <source>
        <dbReference type="ARBA" id="ARBA00048679"/>
    </source>
</evidence>
<dbReference type="PANTHER" id="PTHR43289:SF6">
    <property type="entry name" value="SERINE_THREONINE-PROTEIN KINASE NEKL-3"/>
    <property type="match status" value="1"/>
</dbReference>
<keyword evidence="7 16" id="KW-0812">Transmembrane</keyword>
<dbReference type="KEGG" id="mgau:MGALJ_44570"/>
<evidence type="ECO:0000256" key="11">
    <source>
        <dbReference type="ARBA" id="ARBA00022989"/>
    </source>
</evidence>
<evidence type="ECO:0000256" key="2">
    <source>
        <dbReference type="ARBA" id="ARBA00012513"/>
    </source>
</evidence>
<dbReference type="GO" id="GO:0005886">
    <property type="term" value="C:plasma membrane"/>
    <property type="evidence" value="ECO:0007669"/>
    <property type="project" value="UniProtKB-SubCell"/>
</dbReference>
<comment type="subcellular location">
    <subcellularLocation>
        <location evidence="1">Cell membrane</location>
        <topology evidence="1">Single-pass membrane protein</topology>
    </subcellularLocation>
</comment>
<dbReference type="PROSITE" id="PS50011">
    <property type="entry name" value="PROTEIN_KINASE_DOM"/>
    <property type="match status" value="1"/>
</dbReference>
<reference evidence="18 19" key="1">
    <citation type="journal article" date="2019" name="Emerg. Microbes Infect.">
        <title>Comprehensive subspecies identification of 175 nontuberculous mycobacteria species based on 7547 genomic profiles.</title>
        <authorList>
            <person name="Matsumoto Y."/>
            <person name="Kinjo T."/>
            <person name="Motooka D."/>
            <person name="Nabeya D."/>
            <person name="Jung N."/>
            <person name="Uechi K."/>
            <person name="Horii T."/>
            <person name="Iida T."/>
            <person name="Fujita J."/>
            <person name="Nakamura S."/>
        </authorList>
    </citation>
    <scope>NUCLEOTIDE SEQUENCE [LARGE SCALE GENOMIC DNA]</scope>
    <source>
        <strain evidence="18 19">JCM 6399</strain>
    </source>
</reference>
<dbReference type="EMBL" id="AP022601">
    <property type="protein sequence ID" value="BBY94788.1"/>
    <property type="molecule type" value="Genomic_DNA"/>
</dbReference>
<feature type="region of interest" description="Disordered" evidence="15">
    <location>
        <begin position="298"/>
        <end position="326"/>
    </location>
</feature>
<dbReference type="CDD" id="cd14014">
    <property type="entry name" value="STKc_PknB_like"/>
    <property type="match status" value="1"/>
</dbReference>
<keyword evidence="11 16" id="KW-1133">Transmembrane helix</keyword>